<protein>
    <submittedName>
        <fullName evidence="3">Uncharacterized protein</fullName>
    </submittedName>
</protein>
<comment type="caution">
    <text evidence="3">The sequence shown here is derived from an EMBL/GenBank/DDBJ whole genome shotgun (WGS) entry which is preliminary data.</text>
</comment>
<evidence type="ECO:0000256" key="1">
    <source>
        <dbReference type="SAM" id="MobiDB-lite"/>
    </source>
</evidence>
<feature type="compositionally biased region" description="Polar residues" evidence="1">
    <location>
        <begin position="22"/>
        <end position="33"/>
    </location>
</feature>
<keyword evidence="2" id="KW-0472">Membrane</keyword>
<evidence type="ECO:0000313" key="3">
    <source>
        <dbReference type="EMBL" id="KAK1842396.1"/>
    </source>
</evidence>
<name>A0AAD9A6I9_9PEZI</name>
<dbReference type="EMBL" id="JAQOWY010000416">
    <property type="protein sequence ID" value="KAK1842396.1"/>
    <property type="molecule type" value="Genomic_DNA"/>
</dbReference>
<evidence type="ECO:0000313" key="4">
    <source>
        <dbReference type="Proteomes" id="UP001243330"/>
    </source>
</evidence>
<accession>A0AAD9A6I9</accession>
<dbReference type="AlphaFoldDB" id="A0AAD9A6I9"/>
<keyword evidence="2" id="KW-1133">Transmembrane helix</keyword>
<feature type="region of interest" description="Disordered" evidence="1">
    <location>
        <begin position="1"/>
        <end position="36"/>
    </location>
</feature>
<organism evidence="3 4">
    <name type="scientific">Colletotrichum chrysophilum</name>
    <dbReference type="NCBI Taxonomy" id="1836956"/>
    <lineage>
        <taxon>Eukaryota</taxon>
        <taxon>Fungi</taxon>
        <taxon>Dikarya</taxon>
        <taxon>Ascomycota</taxon>
        <taxon>Pezizomycotina</taxon>
        <taxon>Sordariomycetes</taxon>
        <taxon>Hypocreomycetidae</taxon>
        <taxon>Glomerellales</taxon>
        <taxon>Glomerellaceae</taxon>
        <taxon>Colletotrichum</taxon>
        <taxon>Colletotrichum gloeosporioides species complex</taxon>
    </lineage>
</organism>
<dbReference type="Proteomes" id="UP001243330">
    <property type="component" value="Unassembled WGS sequence"/>
</dbReference>
<feature type="transmembrane region" description="Helical" evidence="2">
    <location>
        <begin position="54"/>
        <end position="73"/>
    </location>
</feature>
<keyword evidence="4" id="KW-1185">Reference proteome</keyword>
<proteinExistence type="predicted"/>
<keyword evidence="2" id="KW-0812">Transmembrane</keyword>
<evidence type="ECO:0000256" key="2">
    <source>
        <dbReference type="SAM" id="Phobius"/>
    </source>
</evidence>
<gene>
    <name evidence="3" type="ORF">CCHR01_14972</name>
</gene>
<sequence length="102" mass="10575">MSKSRQPFNRERDSSSEGEPVRSTSPAITSTDGLNLGLEAKEGNGWLRNKVAPAMCYGIATVGLIAVGLPVLISTPAIGVAGIATHSVIAGQLQPLHKPLLS</sequence>
<reference evidence="3" key="1">
    <citation type="submission" date="2023-01" db="EMBL/GenBank/DDBJ databases">
        <title>Colletotrichum chrysophilum M932 genome sequence.</title>
        <authorList>
            <person name="Baroncelli R."/>
        </authorList>
    </citation>
    <scope>NUCLEOTIDE SEQUENCE</scope>
    <source>
        <strain evidence="3">M932</strain>
    </source>
</reference>